<dbReference type="InterPro" id="IPR039426">
    <property type="entry name" value="TonB-dep_rcpt-like"/>
</dbReference>
<evidence type="ECO:0000256" key="3">
    <source>
        <dbReference type="ARBA" id="ARBA00022452"/>
    </source>
</evidence>
<dbReference type="GO" id="GO:0009279">
    <property type="term" value="C:cell outer membrane"/>
    <property type="evidence" value="ECO:0007669"/>
    <property type="project" value="UniProtKB-SubCell"/>
</dbReference>
<dbReference type="STRING" id="146817.SAMN04488502_102305"/>
<proteinExistence type="inferred from homology"/>
<name>A0A1G9QUA1_9FIRM</name>
<comment type="similarity">
    <text evidence="7">Belongs to the TonB-dependent receptor family.</text>
</comment>
<evidence type="ECO:0000313" key="9">
    <source>
        <dbReference type="Proteomes" id="UP000214880"/>
    </source>
</evidence>
<evidence type="ECO:0000256" key="6">
    <source>
        <dbReference type="ARBA" id="ARBA00023237"/>
    </source>
</evidence>
<evidence type="ECO:0000256" key="5">
    <source>
        <dbReference type="ARBA" id="ARBA00023136"/>
    </source>
</evidence>
<dbReference type="OrthoDB" id="8663017at2"/>
<evidence type="ECO:0000256" key="4">
    <source>
        <dbReference type="ARBA" id="ARBA00022692"/>
    </source>
</evidence>
<comment type="subcellular location">
    <subcellularLocation>
        <location evidence="1 7">Cell outer membrane</location>
        <topology evidence="1 7">Multi-pass membrane protein</topology>
    </subcellularLocation>
</comment>
<dbReference type="Gene3D" id="2.40.170.20">
    <property type="entry name" value="TonB-dependent receptor, beta-barrel domain"/>
    <property type="match status" value="1"/>
</dbReference>
<dbReference type="AlphaFoldDB" id="A0A1G9QUA1"/>
<dbReference type="Proteomes" id="UP000214880">
    <property type="component" value="Unassembled WGS sequence"/>
</dbReference>
<dbReference type="PROSITE" id="PS52016">
    <property type="entry name" value="TONB_DEPENDENT_REC_3"/>
    <property type="match status" value="1"/>
</dbReference>
<evidence type="ECO:0000256" key="1">
    <source>
        <dbReference type="ARBA" id="ARBA00004571"/>
    </source>
</evidence>
<dbReference type="SUPFAM" id="SSF56935">
    <property type="entry name" value="Porins"/>
    <property type="match status" value="1"/>
</dbReference>
<keyword evidence="2 7" id="KW-0813">Transport</keyword>
<evidence type="ECO:0000256" key="2">
    <source>
        <dbReference type="ARBA" id="ARBA00022448"/>
    </source>
</evidence>
<keyword evidence="9" id="KW-1185">Reference proteome</keyword>
<accession>A0A1G9QUA1</accession>
<keyword evidence="6 7" id="KW-0998">Cell outer membrane</keyword>
<keyword evidence="3 7" id="KW-1134">Transmembrane beta strand</keyword>
<protein>
    <submittedName>
        <fullName evidence="8">Outer membrane insertion C-terminal signal</fullName>
    </submittedName>
</protein>
<sequence length="64" mass="7431">MNRGYWVWNFAAHYKLSDQASVYFNANNLADKAYEINGRSDLSAVKGNYPMLSRNFQLGVRYSF</sequence>
<keyword evidence="4 7" id="KW-0812">Transmembrane</keyword>
<gene>
    <name evidence="8" type="ORF">SAMN04488502_102305</name>
</gene>
<dbReference type="EMBL" id="FNHB01000002">
    <property type="protein sequence ID" value="SDM14586.1"/>
    <property type="molecule type" value="Genomic_DNA"/>
</dbReference>
<keyword evidence="5 7" id="KW-0472">Membrane</keyword>
<organism evidence="8 9">
    <name type="scientific">Dendrosporobacter quercicolus</name>
    <dbReference type="NCBI Taxonomy" id="146817"/>
    <lineage>
        <taxon>Bacteria</taxon>
        <taxon>Bacillati</taxon>
        <taxon>Bacillota</taxon>
        <taxon>Negativicutes</taxon>
        <taxon>Selenomonadales</taxon>
        <taxon>Sporomusaceae</taxon>
        <taxon>Dendrosporobacter</taxon>
    </lineage>
</organism>
<reference evidence="8 9" key="1">
    <citation type="submission" date="2016-10" db="EMBL/GenBank/DDBJ databases">
        <authorList>
            <person name="de Groot N.N."/>
        </authorList>
    </citation>
    <scope>NUCLEOTIDE SEQUENCE [LARGE SCALE GENOMIC DNA]</scope>
    <source>
        <strain evidence="8 9">DSM 1736</strain>
    </source>
</reference>
<evidence type="ECO:0000313" key="8">
    <source>
        <dbReference type="EMBL" id="SDM14586.1"/>
    </source>
</evidence>
<evidence type="ECO:0000256" key="7">
    <source>
        <dbReference type="PROSITE-ProRule" id="PRU01360"/>
    </source>
</evidence>
<dbReference type="InterPro" id="IPR036942">
    <property type="entry name" value="Beta-barrel_TonB_sf"/>
</dbReference>